<dbReference type="Pfam" id="PF13458">
    <property type="entry name" value="Peripla_BP_6"/>
    <property type="match status" value="1"/>
</dbReference>
<protein>
    <submittedName>
        <fullName evidence="4">ABC transporter substrate-binding protein</fullName>
    </submittedName>
</protein>
<feature type="domain" description="Leucine-binding protein" evidence="3">
    <location>
        <begin position="69"/>
        <end position="397"/>
    </location>
</feature>
<accession>A0A937RB43</accession>
<evidence type="ECO:0000256" key="1">
    <source>
        <dbReference type="ARBA" id="ARBA00010062"/>
    </source>
</evidence>
<dbReference type="PANTHER" id="PTHR30483">
    <property type="entry name" value="LEUCINE-SPECIFIC-BINDING PROTEIN"/>
    <property type="match status" value="1"/>
</dbReference>
<evidence type="ECO:0000313" key="4">
    <source>
        <dbReference type="EMBL" id="MBL7625750.1"/>
    </source>
</evidence>
<dbReference type="AlphaFoldDB" id="A0A937RB43"/>
<dbReference type="Proteomes" id="UP000604475">
    <property type="component" value="Unassembled WGS sequence"/>
</dbReference>
<comment type="similarity">
    <text evidence="1">Belongs to the leucine-binding protein family.</text>
</comment>
<evidence type="ECO:0000259" key="3">
    <source>
        <dbReference type="Pfam" id="PF13458"/>
    </source>
</evidence>
<reference evidence="4" key="1">
    <citation type="submission" date="2020-12" db="EMBL/GenBank/DDBJ databases">
        <title>Genomic characterization of non-nitrogen-fixing Frankia strains.</title>
        <authorList>
            <person name="Carlos-Shanley C."/>
            <person name="Guerra T."/>
            <person name="Hahn D."/>
        </authorList>
    </citation>
    <scope>NUCLEOTIDE SEQUENCE</scope>
    <source>
        <strain evidence="4">CN6</strain>
    </source>
</reference>
<gene>
    <name evidence="4" type="ORF">I7412_00850</name>
</gene>
<evidence type="ECO:0000256" key="2">
    <source>
        <dbReference type="ARBA" id="ARBA00022729"/>
    </source>
</evidence>
<keyword evidence="5" id="KW-1185">Reference proteome</keyword>
<dbReference type="InterPro" id="IPR028081">
    <property type="entry name" value="Leu-bd"/>
</dbReference>
<comment type="caution">
    <text evidence="4">The sequence shown here is derived from an EMBL/GenBank/DDBJ whole genome shotgun (WGS) entry which is preliminary data.</text>
</comment>
<dbReference type="PANTHER" id="PTHR30483:SF6">
    <property type="entry name" value="PERIPLASMIC BINDING PROTEIN OF ABC TRANSPORTER FOR NATURAL AMINO ACIDS"/>
    <property type="match status" value="1"/>
</dbReference>
<dbReference type="EMBL" id="JAEACQ010000041">
    <property type="protein sequence ID" value="MBL7625750.1"/>
    <property type="molecule type" value="Genomic_DNA"/>
</dbReference>
<dbReference type="InterPro" id="IPR028082">
    <property type="entry name" value="Peripla_BP_I"/>
</dbReference>
<evidence type="ECO:0000313" key="5">
    <source>
        <dbReference type="Proteomes" id="UP000604475"/>
    </source>
</evidence>
<name>A0A937RB43_9ACTN</name>
<dbReference type="InterPro" id="IPR051010">
    <property type="entry name" value="BCAA_transport"/>
</dbReference>
<proteinExistence type="inferred from homology"/>
<dbReference type="Gene3D" id="3.40.50.2300">
    <property type="match status" value="2"/>
</dbReference>
<organism evidence="4 5">
    <name type="scientific">Frankia nepalensis</name>
    <dbReference type="NCBI Taxonomy" id="1836974"/>
    <lineage>
        <taxon>Bacteria</taxon>
        <taxon>Bacillati</taxon>
        <taxon>Actinomycetota</taxon>
        <taxon>Actinomycetes</taxon>
        <taxon>Frankiales</taxon>
        <taxon>Frankiaceae</taxon>
        <taxon>Frankia</taxon>
    </lineage>
</organism>
<sequence length="432" mass="43526">MGVTGLTCRTGHRARTTRGLGTRLGVAACLAGSLLITACGGDGGESTGGPAADQSAELLGPVARATGAPIRIGIVSDGKSPVSDQSIEFAAAAAAVKYLNEHKSGIGGRPIELVECESIGDPGKTSDCANQMIEEDVVAVIGGTTSAGESLAAPLQEANMPLVVYGATGSALLLDKESTFALSDSIEGQIGVAIQAAKDAGASKVTAVVIDVPAATAVQRTIAPDEYKKAGLSLNLVTVPPGTADMTAQIQKSVADDPGLVFVIGNDSFCIGVFKSLLAVGHDGPVAAISQCVTDSTRKQIPTNFLDGMRLSAVAPVGDNPSSQFYKAVATTYAKDIDTSRPAGMGVFISVLALQAAVGGITGDVNPQTILTTIKTMPEMELPASAGLRFRCNGKANSITPAVCTSGGLTTTLDAEGLPTAYQIVGAAPVPD</sequence>
<dbReference type="SUPFAM" id="SSF53822">
    <property type="entry name" value="Periplasmic binding protein-like I"/>
    <property type="match status" value="1"/>
</dbReference>
<keyword evidence="2" id="KW-0732">Signal</keyword>